<feature type="compositionally biased region" description="Low complexity" evidence="1">
    <location>
        <begin position="1"/>
        <end position="17"/>
    </location>
</feature>
<feature type="region of interest" description="Disordered" evidence="1">
    <location>
        <begin position="207"/>
        <end position="278"/>
    </location>
</feature>
<evidence type="ECO:0000313" key="4">
    <source>
        <dbReference type="Proteomes" id="UP000034182"/>
    </source>
</evidence>
<dbReference type="PANTHER" id="PTHR28061:SF1">
    <property type="entry name" value="INO80 COMPLEX SUBUNIT 4"/>
    <property type="match status" value="1"/>
</dbReference>
<dbReference type="InterPro" id="IPR013175">
    <property type="entry name" value="INO80_su_Ies4"/>
</dbReference>
<feature type="compositionally biased region" description="Polar residues" evidence="1">
    <location>
        <begin position="89"/>
        <end position="103"/>
    </location>
</feature>
<feature type="compositionally biased region" description="Basic and acidic residues" evidence="1">
    <location>
        <begin position="217"/>
        <end position="227"/>
    </location>
</feature>
<protein>
    <recommendedName>
        <fullName evidence="6">INO80 complex subunit 4</fullName>
    </recommendedName>
</protein>
<dbReference type="Pfam" id="PF08193">
    <property type="entry name" value="INO80_Ies4"/>
    <property type="match status" value="1"/>
</dbReference>
<dbReference type="STRING" id="420778.A0A0G2EV23"/>
<gene>
    <name evidence="3" type="ORF">BK809_0006898</name>
    <name evidence="2" type="ORF">UCDDS831_g01800</name>
</gene>
<name>A0A0G2EV23_9PEZI</name>
<evidence type="ECO:0000256" key="1">
    <source>
        <dbReference type="SAM" id="MobiDB-lite"/>
    </source>
</evidence>
<reference evidence="2 4" key="1">
    <citation type="submission" date="2015-03" db="EMBL/GenBank/DDBJ databases">
        <authorList>
            <person name="Morales-Cruz A."/>
            <person name="Amrine K.C."/>
            <person name="Cantu D."/>
        </authorList>
    </citation>
    <scope>NUCLEOTIDE SEQUENCE [LARGE SCALE GENOMIC DNA]</scope>
    <source>
        <strain evidence="2">DS831</strain>
    </source>
</reference>
<dbReference type="AlphaFoldDB" id="A0A0G2EV23"/>
<feature type="region of interest" description="Disordered" evidence="1">
    <location>
        <begin position="1"/>
        <end position="167"/>
    </location>
</feature>
<evidence type="ECO:0000313" key="3">
    <source>
        <dbReference type="EMBL" id="OMP82588.1"/>
    </source>
</evidence>
<organism evidence="2 4">
    <name type="scientific">Diplodia seriata</name>
    <dbReference type="NCBI Taxonomy" id="420778"/>
    <lineage>
        <taxon>Eukaryota</taxon>
        <taxon>Fungi</taxon>
        <taxon>Dikarya</taxon>
        <taxon>Ascomycota</taxon>
        <taxon>Pezizomycotina</taxon>
        <taxon>Dothideomycetes</taxon>
        <taxon>Dothideomycetes incertae sedis</taxon>
        <taxon>Botryosphaeriales</taxon>
        <taxon>Botryosphaeriaceae</taxon>
        <taxon>Diplodia</taxon>
    </lineage>
</organism>
<evidence type="ECO:0000313" key="2">
    <source>
        <dbReference type="EMBL" id="KKY25951.1"/>
    </source>
</evidence>
<reference evidence="3 5" key="3">
    <citation type="submission" date="2017-01" db="EMBL/GenBank/DDBJ databases">
        <title>Draft genome sequence of Diplodia seriata F98.1, a fungal species involved in grapevine trunk diseases.</title>
        <authorList>
            <person name="Robert-Siegwald G."/>
            <person name="Vallet J."/>
            <person name="Abou-Mansour E."/>
            <person name="Xu J."/>
            <person name="Rey P."/>
            <person name="Bertsch C."/>
            <person name="Rego C."/>
            <person name="Larignon P."/>
            <person name="Fontaine F."/>
            <person name="Lebrun M.-H."/>
        </authorList>
    </citation>
    <scope>NUCLEOTIDE SEQUENCE [LARGE SCALE GENOMIC DNA]</scope>
    <source>
        <strain evidence="3 5">F98.1</strain>
    </source>
</reference>
<evidence type="ECO:0008006" key="6">
    <source>
        <dbReference type="Google" id="ProtNLM"/>
    </source>
</evidence>
<dbReference type="EMBL" id="MSZU01000114">
    <property type="protein sequence ID" value="OMP82588.1"/>
    <property type="molecule type" value="Genomic_DNA"/>
</dbReference>
<dbReference type="PANTHER" id="PTHR28061">
    <property type="entry name" value="INO EIGHTY SUBUNIT 4"/>
    <property type="match status" value="1"/>
</dbReference>
<accession>A0A0G2EV23</accession>
<dbReference type="Proteomes" id="UP000034182">
    <property type="component" value="Unassembled WGS sequence"/>
</dbReference>
<dbReference type="EMBL" id="LAQI01000034">
    <property type="protein sequence ID" value="KKY25951.1"/>
    <property type="molecule type" value="Genomic_DNA"/>
</dbReference>
<dbReference type="OrthoDB" id="4093188at2759"/>
<sequence length="278" mass="28799">MSSSSTTVTVAASPASSLKMSAKSPRSQVAVLRLAPTLLARFPSDGPVRKNSRSKSSSSATPIDTPADPMVVEPAELQSAPDADAASAVNGSTPALDNNSLAPPQNGAKRKGIPGPKPGSKRTAAQSNDGTPKPRGKPGPKKKPRVGETAEAPMNGVVPISAQKLGPKANQGAINAGLRALDRSGKPCRKWEKKGFQLKSFTGISWSVPTWRSPKKSHVDENGDVKSDTTSSSETAKINESSAVPSEKSSNAGLLDTPHRSYPLVHGASSPMPEMTPV</sequence>
<feature type="compositionally biased region" description="Polar residues" evidence="1">
    <location>
        <begin position="228"/>
        <end position="252"/>
    </location>
</feature>
<proteinExistence type="predicted"/>
<evidence type="ECO:0000313" key="5">
    <source>
        <dbReference type="Proteomes" id="UP000190776"/>
    </source>
</evidence>
<comment type="caution">
    <text evidence="2">The sequence shown here is derived from an EMBL/GenBank/DDBJ whole genome shotgun (WGS) entry which is preliminary data.</text>
</comment>
<dbReference type="Proteomes" id="UP000190776">
    <property type="component" value="Unassembled WGS sequence"/>
</dbReference>
<feature type="compositionally biased region" description="Basic residues" evidence="1">
    <location>
        <begin position="134"/>
        <end position="144"/>
    </location>
</feature>
<dbReference type="GO" id="GO:0006338">
    <property type="term" value="P:chromatin remodeling"/>
    <property type="evidence" value="ECO:0007669"/>
    <property type="project" value="InterPro"/>
</dbReference>
<dbReference type="GO" id="GO:0031011">
    <property type="term" value="C:Ino80 complex"/>
    <property type="evidence" value="ECO:0007669"/>
    <property type="project" value="InterPro"/>
</dbReference>
<reference evidence="2 4" key="2">
    <citation type="submission" date="2015-05" db="EMBL/GenBank/DDBJ databases">
        <title>Distinctive expansion of gene families associated with plant cell wall degradation and secondary metabolism in the genomes of grapevine trunk pathogens.</title>
        <authorList>
            <person name="Lawrence D.P."/>
            <person name="Travadon R."/>
            <person name="Rolshausen P.E."/>
            <person name="Baumgartner K."/>
        </authorList>
    </citation>
    <scope>NUCLEOTIDE SEQUENCE [LARGE SCALE GENOMIC DNA]</scope>
    <source>
        <strain evidence="2">DS831</strain>
    </source>
</reference>